<organism evidence="3 4">
    <name type="scientific">Stieleria bergensis</name>
    <dbReference type="NCBI Taxonomy" id="2528025"/>
    <lineage>
        <taxon>Bacteria</taxon>
        <taxon>Pseudomonadati</taxon>
        <taxon>Planctomycetota</taxon>
        <taxon>Planctomycetia</taxon>
        <taxon>Pirellulales</taxon>
        <taxon>Pirellulaceae</taxon>
        <taxon>Stieleria</taxon>
    </lineage>
</organism>
<keyword evidence="4" id="KW-1185">Reference proteome</keyword>
<feature type="region of interest" description="Disordered" evidence="1">
    <location>
        <begin position="480"/>
        <end position="506"/>
    </location>
</feature>
<dbReference type="RefSeq" id="WP_145276356.1">
    <property type="nucleotide sequence ID" value="NZ_CP036272.1"/>
</dbReference>
<name>A0A517T0M3_9BACT</name>
<dbReference type="Proteomes" id="UP000315003">
    <property type="component" value="Chromosome"/>
</dbReference>
<dbReference type="EMBL" id="CP036272">
    <property type="protein sequence ID" value="QDT61945.1"/>
    <property type="molecule type" value="Genomic_DNA"/>
</dbReference>
<protein>
    <submittedName>
        <fullName evidence="3">ABC-2 family transporter protein</fullName>
    </submittedName>
</protein>
<evidence type="ECO:0000256" key="2">
    <source>
        <dbReference type="SAM" id="Phobius"/>
    </source>
</evidence>
<feature type="transmembrane region" description="Helical" evidence="2">
    <location>
        <begin position="202"/>
        <end position="228"/>
    </location>
</feature>
<keyword evidence="2" id="KW-0472">Membrane</keyword>
<feature type="transmembrane region" description="Helical" evidence="2">
    <location>
        <begin position="793"/>
        <end position="812"/>
    </location>
</feature>
<feature type="compositionally biased region" description="Acidic residues" evidence="1">
    <location>
        <begin position="486"/>
        <end position="497"/>
    </location>
</feature>
<evidence type="ECO:0000313" key="3">
    <source>
        <dbReference type="EMBL" id="QDT61945.1"/>
    </source>
</evidence>
<dbReference type="InterPro" id="IPR015943">
    <property type="entry name" value="WD40/YVTN_repeat-like_dom_sf"/>
</dbReference>
<evidence type="ECO:0000313" key="4">
    <source>
        <dbReference type="Proteomes" id="UP000315003"/>
    </source>
</evidence>
<keyword evidence="2" id="KW-0812">Transmembrane</keyword>
<dbReference type="Gene3D" id="2.130.10.10">
    <property type="entry name" value="YVTN repeat-like/Quinoprotein amine dehydrogenase"/>
    <property type="match status" value="1"/>
</dbReference>
<feature type="transmembrane region" description="Helical" evidence="2">
    <location>
        <begin position="317"/>
        <end position="340"/>
    </location>
</feature>
<dbReference type="Pfam" id="PF12679">
    <property type="entry name" value="ABC2_membrane_2"/>
    <property type="match status" value="1"/>
</dbReference>
<dbReference type="GO" id="GO:0140359">
    <property type="term" value="F:ABC-type transporter activity"/>
    <property type="evidence" value="ECO:0007669"/>
    <property type="project" value="InterPro"/>
</dbReference>
<sequence>MRPYLAVVMDSFRSAFASRILWIAFLAIWLLLAALAPIGFQEVYTTRFRGEELSNGTQLKAMLARGLIDPQEEGTALGRLSAAMPGSLKKQLRTVARQNTPIQKWALADGLNRALDDESWYDQEAWQGTIRLTELKELDKLSEKQITEDQRRRRARLRIEAALPGGLIPRPSRSINLSYAGFAFPVDFPVTKKQFLVLVNQYVIPVMMDWLLGFILVFLGILVTASIIPEMLQPGSLHLLVSKPISRFGLLIAKYIGGCTFVLLCVCQLVVGLWAIAAWRLELWNPAILWCIPVAVFLFAVYFSVSLLAGLQWRSPILSIGVTCLFGGFVLVVGIFGGYFDQFVTGPEQISSMVKSADQLLVTTRGRQLRVFNDQANGWDDLFDKESVRRRDLLVRPVAISDDVFVSAKISGGQYNLYGNGTLEMLVLDRRADYKPIPLLPVPNGTRQFLVFGDQLLAMNNAGLLATPVSSVLQRIETERARLDDQGDDSESEEEAAEANSEVTDQDLQAVNQMEQLAWTQDLVGNLFRMQGGAVEEFQPILPEEIQLVEPLAATVAAGGKWLVLYSRGRLFWFGQPAPSSDQTTLELIGQLELPGSDAARTRLAASGQQVLVARADEPVRWLDLASGKLVGEIEVGSRDSVIDVSTLADKPVAENDVASSGRFAVLTSDGTLHLVERQGDALAARTLGLDDVHSIDFDSDSQRLLVAHDIDQVEIVAVASDGSLLSDRSIRATPAGWRKVDSWVMEPLRTLTPQTGELSETVAGLVSGRGSSAIERGFGDAEVRRYRIWRPVLSCGMFIVAIMSLSCFLFVRRDF</sequence>
<dbReference type="OrthoDB" id="260214at2"/>
<accession>A0A517T0M3</accession>
<reference evidence="3 4" key="1">
    <citation type="submission" date="2019-02" db="EMBL/GenBank/DDBJ databases">
        <title>Deep-cultivation of Planctomycetes and their phenomic and genomic characterization uncovers novel biology.</title>
        <authorList>
            <person name="Wiegand S."/>
            <person name="Jogler M."/>
            <person name="Boedeker C."/>
            <person name="Pinto D."/>
            <person name="Vollmers J."/>
            <person name="Rivas-Marin E."/>
            <person name="Kohn T."/>
            <person name="Peeters S.H."/>
            <person name="Heuer A."/>
            <person name="Rast P."/>
            <person name="Oberbeckmann S."/>
            <person name="Bunk B."/>
            <person name="Jeske O."/>
            <person name="Meyerdierks A."/>
            <person name="Storesund J.E."/>
            <person name="Kallscheuer N."/>
            <person name="Luecker S."/>
            <person name="Lage O.M."/>
            <person name="Pohl T."/>
            <person name="Merkel B.J."/>
            <person name="Hornburger P."/>
            <person name="Mueller R.-W."/>
            <person name="Bruemmer F."/>
            <person name="Labrenz M."/>
            <person name="Spormann A.M."/>
            <person name="Op den Camp H."/>
            <person name="Overmann J."/>
            <person name="Amann R."/>
            <person name="Jetten M.S.M."/>
            <person name="Mascher T."/>
            <person name="Medema M.H."/>
            <person name="Devos D.P."/>
            <person name="Kaster A.-K."/>
            <person name="Ovreas L."/>
            <person name="Rohde M."/>
            <person name="Galperin M.Y."/>
            <person name="Jogler C."/>
        </authorList>
    </citation>
    <scope>NUCLEOTIDE SEQUENCE [LARGE SCALE GENOMIC DNA]</scope>
    <source>
        <strain evidence="3 4">SV_7m_r</strain>
    </source>
</reference>
<evidence type="ECO:0000256" key="1">
    <source>
        <dbReference type="SAM" id="MobiDB-lite"/>
    </source>
</evidence>
<dbReference type="SUPFAM" id="SSF50969">
    <property type="entry name" value="YVTN repeat-like/Quinoprotein amine dehydrogenase"/>
    <property type="match status" value="1"/>
</dbReference>
<dbReference type="GO" id="GO:0005886">
    <property type="term" value="C:plasma membrane"/>
    <property type="evidence" value="ECO:0007669"/>
    <property type="project" value="UniProtKB-SubCell"/>
</dbReference>
<feature type="transmembrane region" description="Helical" evidence="2">
    <location>
        <begin position="288"/>
        <end position="311"/>
    </location>
</feature>
<dbReference type="AlphaFoldDB" id="A0A517T0M3"/>
<keyword evidence="2" id="KW-1133">Transmembrane helix</keyword>
<feature type="transmembrane region" description="Helical" evidence="2">
    <location>
        <begin position="20"/>
        <end position="40"/>
    </location>
</feature>
<gene>
    <name evidence="3" type="ORF">SV7mr_44860</name>
</gene>
<dbReference type="InterPro" id="IPR011044">
    <property type="entry name" value="Quino_amine_DH_bsu"/>
</dbReference>
<feature type="transmembrane region" description="Helical" evidence="2">
    <location>
        <begin position="248"/>
        <end position="276"/>
    </location>
</feature>
<proteinExistence type="predicted"/>